<feature type="domain" description="Zinc finger CGNR" evidence="1">
    <location>
        <begin position="135"/>
        <end position="177"/>
    </location>
</feature>
<evidence type="ECO:0000259" key="1">
    <source>
        <dbReference type="Pfam" id="PF11706"/>
    </source>
</evidence>
<dbReference type="AlphaFoldDB" id="A0A4P6JR55"/>
<protein>
    <submittedName>
        <fullName evidence="2">CGNR zinc finger domain-containing protein</fullName>
    </submittedName>
</protein>
<dbReference type="InterPro" id="IPR023286">
    <property type="entry name" value="ABATE_dom_sf"/>
</dbReference>
<dbReference type="Pfam" id="PF11706">
    <property type="entry name" value="zf-CGNR"/>
    <property type="match status" value="1"/>
</dbReference>
<dbReference type="Pfam" id="PF07336">
    <property type="entry name" value="ABATE"/>
    <property type="match status" value="1"/>
</dbReference>
<dbReference type="KEGG" id="kbs:EPA93_17890"/>
<proteinExistence type="predicted"/>
<dbReference type="PANTHER" id="PTHR35525">
    <property type="entry name" value="BLL6575 PROTEIN"/>
    <property type="match status" value="1"/>
</dbReference>
<name>A0A4P6JR55_KTERU</name>
<dbReference type="EMBL" id="CP035758">
    <property type="protein sequence ID" value="QBD77763.1"/>
    <property type="molecule type" value="Genomic_DNA"/>
</dbReference>
<keyword evidence="3" id="KW-1185">Reference proteome</keyword>
<accession>A0A4P6JR55</accession>
<dbReference type="OrthoDB" id="163345at2"/>
<evidence type="ECO:0000313" key="2">
    <source>
        <dbReference type="EMBL" id="QBD77763.1"/>
    </source>
</evidence>
<organism evidence="2 3">
    <name type="scientific">Ktedonosporobacter rubrisoli</name>
    <dbReference type="NCBI Taxonomy" id="2509675"/>
    <lineage>
        <taxon>Bacteria</taxon>
        <taxon>Bacillati</taxon>
        <taxon>Chloroflexota</taxon>
        <taxon>Ktedonobacteria</taxon>
        <taxon>Ktedonobacterales</taxon>
        <taxon>Ktedonosporobacteraceae</taxon>
        <taxon>Ktedonosporobacter</taxon>
    </lineage>
</organism>
<dbReference type="Gene3D" id="1.10.3300.10">
    <property type="entry name" value="Jann2411-like domain"/>
    <property type="match status" value="1"/>
</dbReference>
<dbReference type="RefSeq" id="WP_129888816.1">
    <property type="nucleotide sequence ID" value="NZ_CP035758.1"/>
</dbReference>
<reference evidence="2 3" key="1">
    <citation type="submission" date="2019-01" db="EMBL/GenBank/DDBJ databases">
        <title>Ktedonosporobacter rubrisoli SCAWS-G2.</title>
        <authorList>
            <person name="Huang Y."/>
            <person name="Yan B."/>
        </authorList>
    </citation>
    <scope>NUCLEOTIDE SEQUENCE [LARGE SCALE GENOMIC DNA]</scope>
    <source>
        <strain evidence="2 3">SCAWS-G2</strain>
    </source>
</reference>
<dbReference type="InterPro" id="IPR010852">
    <property type="entry name" value="ABATE"/>
</dbReference>
<dbReference type="InterPro" id="IPR021005">
    <property type="entry name" value="Znf_CGNR"/>
</dbReference>
<dbReference type="PANTHER" id="PTHR35525:SF3">
    <property type="entry name" value="BLL6575 PROTEIN"/>
    <property type="match status" value="1"/>
</dbReference>
<dbReference type="Proteomes" id="UP000290365">
    <property type="component" value="Chromosome"/>
</dbReference>
<evidence type="ECO:0000313" key="3">
    <source>
        <dbReference type="Proteomes" id="UP000290365"/>
    </source>
</evidence>
<dbReference type="SUPFAM" id="SSF160904">
    <property type="entry name" value="Jann2411-like"/>
    <property type="match status" value="1"/>
</dbReference>
<gene>
    <name evidence="2" type="ORF">EPA93_17890</name>
</gene>
<sequence length="181" mass="21369">MEALCLDVLNSDWHDFRHPDEYEDHLLQEGWLEQLAIRWGFPISQPPDKHTLAAFQSLRTMMQQALQTLFEEHRLSEQTLAALNTYLETTPHILQLITEGEGYQLQRLPLAREWNGVLGEVVISFATLLAQNPARIKQCENPECRWIYYDESDNQSRRWCEDACANLMRVRRFRAKQRKRA</sequence>